<dbReference type="CDD" id="cd02966">
    <property type="entry name" value="TlpA_like_family"/>
    <property type="match status" value="1"/>
</dbReference>
<dbReference type="RefSeq" id="WP_282335290.1">
    <property type="nucleotide sequence ID" value="NZ_JASBRG010000007.1"/>
</dbReference>
<comment type="caution">
    <text evidence="7">The sequence shown here is derived from an EMBL/GenBank/DDBJ whole genome shotgun (WGS) entry which is preliminary data.</text>
</comment>
<dbReference type="PROSITE" id="PS51352">
    <property type="entry name" value="THIOREDOXIN_2"/>
    <property type="match status" value="1"/>
</dbReference>
<dbReference type="InterPro" id="IPR013766">
    <property type="entry name" value="Thioredoxin_domain"/>
</dbReference>
<evidence type="ECO:0000259" key="6">
    <source>
        <dbReference type="PROSITE" id="PS51352"/>
    </source>
</evidence>
<dbReference type="Proteomes" id="UP001226434">
    <property type="component" value="Unassembled WGS sequence"/>
</dbReference>
<dbReference type="InterPro" id="IPR050553">
    <property type="entry name" value="Thioredoxin_ResA/DsbE_sf"/>
</dbReference>
<keyword evidence="3" id="KW-1015">Disulfide bond</keyword>
<keyword evidence="4" id="KW-0676">Redox-active center</keyword>
<reference evidence="7 8" key="1">
    <citation type="submission" date="2023-05" db="EMBL/GenBank/DDBJ databases">
        <title>Genome sequence of Pinibacter sp. MAH-24.</title>
        <authorList>
            <person name="Huq M.A."/>
        </authorList>
    </citation>
    <scope>NUCLEOTIDE SEQUENCE [LARGE SCALE GENOMIC DNA]</scope>
    <source>
        <strain evidence="7 8">MAH-24</strain>
    </source>
</reference>
<feature type="chain" id="PRO_5047373617" evidence="5">
    <location>
        <begin position="20"/>
        <end position="388"/>
    </location>
</feature>
<dbReference type="EMBL" id="JASBRG010000007">
    <property type="protein sequence ID" value="MDI3321180.1"/>
    <property type="molecule type" value="Genomic_DNA"/>
</dbReference>
<dbReference type="InterPro" id="IPR036249">
    <property type="entry name" value="Thioredoxin-like_sf"/>
</dbReference>
<feature type="signal peptide" evidence="5">
    <location>
        <begin position="1"/>
        <end position="19"/>
    </location>
</feature>
<dbReference type="SUPFAM" id="SSF52833">
    <property type="entry name" value="Thioredoxin-like"/>
    <property type="match status" value="1"/>
</dbReference>
<dbReference type="PANTHER" id="PTHR42852:SF6">
    <property type="entry name" value="THIOL:DISULFIDE INTERCHANGE PROTEIN DSBE"/>
    <property type="match status" value="1"/>
</dbReference>
<keyword evidence="5" id="KW-0732">Signal</keyword>
<sequence>MKKLLVVAGALLAISALQAQKKVAKKYIVIKGKVQFINRAPYTYLNKVWLSKSKGWDTITYDSVDVAADGTWQLKVDATVPSIYTVDIVKWDRVTVYTDSSMTINSRGYDTAKIKIKNPPYIFVEGSADNNFINLVDHIVYRNYQSMIADSREMYEAGKAGDSLWSGYLKKKDPYKGLADDFKDRLKVLIHAYRNRPVVVYGLGMLNWEKDQDIIMPILADLNKRYPWFKDGVQMKADMEEKMAKANSLKPGMPVPVISYPDNNGVMQGLEQYKGKYVLIDFWASWCGPCRQAIPKVKELYEKYKEKGFDIVSVSIDDNKKAWTKAMEEEGMPWKQLLSPDKNATMKNFLFSGIPTIYLIDKQGKIVSKYNGFSADSAKEIEKVLSNG</sequence>
<dbReference type="PANTHER" id="PTHR42852">
    <property type="entry name" value="THIOL:DISULFIDE INTERCHANGE PROTEIN DSBE"/>
    <property type="match status" value="1"/>
</dbReference>
<dbReference type="Gene3D" id="3.40.30.10">
    <property type="entry name" value="Glutaredoxin"/>
    <property type="match status" value="1"/>
</dbReference>
<keyword evidence="8" id="KW-1185">Reference proteome</keyword>
<accession>A0ABT6RFK2</accession>
<name>A0ABT6RFK2_9BACT</name>
<evidence type="ECO:0000256" key="3">
    <source>
        <dbReference type="ARBA" id="ARBA00023157"/>
    </source>
</evidence>
<dbReference type="Pfam" id="PF08534">
    <property type="entry name" value="Redoxin"/>
    <property type="match status" value="1"/>
</dbReference>
<comment type="subcellular location">
    <subcellularLocation>
        <location evidence="1">Cell envelope</location>
    </subcellularLocation>
</comment>
<dbReference type="InterPro" id="IPR013740">
    <property type="entry name" value="Redoxin"/>
</dbReference>
<evidence type="ECO:0000256" key="5">
    <source>
        <dbReference type="SAM" id="SignalP"/>
    </source>
</evidence>
<gene>
    <name evidence="7" type="ORF">QJ048_15405</name>
</gene>
<protein>
    <submittedName>
        <fullName evidence="7">TlpA disulfide reductase family protein</fullName>
    </submittedName>
</protein>
<evidence type="ECO:0000313" key="7">
    <source>
        <dbReference type="EMBL" id="MDI3321180.1"/>
    </source>
</evidence>
<evidence type="ECO:0000256" key="1">
    <source>
        <dbReference type="ARBA" id="ARBA00004196"/>
    </source>
</evidence>
<evidence type="ECO:0000313" key="8">
    <source>
        <dbReference type="Proteomes" id="UP001226434"/>
    </source>
</evidence>
<evidence type="ECO:0000256" key="2">
    <source>
        <dbReference type="ARBA" id="ARBA00022748"/>
    </source>
</evidence>
<feature type="domain" description="Thioredoxin" evidence="6">
    <location>
        <begin position="249"/>
        <end position="388"/>
    </location>
</feature>
<keyword evidence="2" id="KW-0201">Cytochrome c-type biogenesis</keyword>
<proteinExistence type="predicted"/>
<organism evidence="7 8">
    <name type="scientific">Pinibacter soli</name>
    <dbReference type="NCBI Taxonomy" id="3044211"/>
    <lineage>
        <taxon>Bacteria</taxon>
        <taxon>Pseudomonadati</taxon>
        <taxon>Bacteroidota</taxon>
        <taxon>Chitinophagia</taxon>
        <taxon>Chitinophagales</taxon>
        <taxon>Chitinophagaceae</taxon>
        <taxon>Pinibacter</taxon>
    </lineage>
</organism>
<evidence type="ECO:0000256" key="4">
    <source>
        <dbReference type="ARBA" id="ARBA00023284"/>
    </source>
</evidence>